<keyword evidence="13 15" id="KW-0472">Membrane</keyword>
<dbReference type="SMART" id="SM00388">
    <property type="entry name" value="HisKA"/>
    <property type="match status" value="1"/>
</dbReference>
<dbReference type="OrthoDB" id="9786919at2"/>
<dbReference type="Pfam" id="PF00672">
    <property type="entry name" value="HAMP"/>
    <property type="match status" value="1"/>
</dbReference>
<dbReference type="InterPro" id="IPR003661">
    <property type="entry name" value="HisK_dim/P_dom"/>
</dbReference>
<dbReference type="InterPro" id="IPR005467">
    <property type="entry name" value="His_kinase_dom"/>
</dbReference>
<dbReference type="SUPFAM" id="SSF55874">
    <property type="entry name" value="ATPase domain of HSP90 chaperone/DNA topoisomerase II/histidine kinase"/>
    <property type="match status" value="1"/>
</dbReference>
<dbReference type="NCBIfam" id="NF040691">
    <property type="entry name" value="MtrAB_MtrB"/>
    <property type="match status" value="1"/>
</dbReference>
<dbReference type="GO" id="GO:0005886">
    <property type="term" value="C:plasma membrane"/>
    <property type="evidence" value="ECO:0007669"/>
    <property type="project" value="UniProtKB-SubCell"/>
</dbReference>
<keyword evidence="4" id="KW-1003">Cell membrane</keyword>
<evidence type="ECO:0000256" key="5">
    <source>
        <dbReference type="ARBA" id="ARBA00022553"/>
    </source>
</evidence>
<evidence type="ECO:0000256" key="3">
    <source>
        <dbReference type="ARBA" id="ARBA00012438"/>
    </source>
</evidence>
<feature type="domain" description="HAMP" evidence="17">
    <location>
        <begin position="234"/>
        <end position="286"/>
    </location>
</feature>
<dbReference type="PROSITE" id="PS50109">
    <property type="entry name" value="HIS_KIN"/>
    <property type="match status" value="1"/>
</dbReference>
<dbReference type="InterPro" id="IPR050398">
    <property type="entry name" value="HssS/ArlS-like"/>
</dbReference>
<comment type="caution">
    <text evidence="18">The sequence shown here is derived from an EMBL/GenBank/DDBJ whole genome shotgun (WGS) entry which is preliminary data.</text>
</comment>
<dbReference type="FunFam" id="1.10.287.130:FF:000010">
    <property type="entry name" value="Two-component sensor histidine kinase"/>
    <property type="match status" value="1"/>
</dbReference>
<evidence type="ECO:0000256" key="7">
    <source>
        <dbReference type="ARBA" id="ARBA00022692"/>
    </source>
</evidence>
<dbReference type="PRINTS" id="PR00344">
    <property type="entry name" value="BCTRLSENSOR"/>
</dbReference>
<evidence type="ECO:0000256" key="12">
    <source>
        <dbReference type="ARBA" id="ARBA00023012"/>
    </source>
</evidence>
<comment type="catalytic activity">
    <reaction evidence="1">
        <text>ATP + protein L-histidine = ADP + protein N-phospho-L-histidine.</text>
        <dbReference type="EC" id="2.7.13.3"/>
    </reaction>
</comment>
<evidence type="ECO:0000256" key="6">
    <source>
        <dbReference type="ARBA" id="ARBA00022679"/>
    </source>
</evidence>
<dbReference type="AlphaFoldDB" id="A0A3A4FHP0"/>
<keyword evidence="11 15" id="KW-1133">Transmembrane helix</keyword>
<dbReference type="CDD" id="cd00082">
    <property type="entry name" value="HisKA"/>
    <property type="match status" value="1"/>
</dbReference>
<dbReference type="EMBL" id="QYZP01000002">
    <property type="protein sequence ID" value="RJN31815.1"/>
    <property type="molecule type" value="Genomic_DNA"/>
</dbReference>
<dbReference type="RefSeq" id="WP_119902601.1">
    <property type="nucleotide sequence ID" value="NZ_QYZP01000002.1"/>
</dbReference>
<accession>A0A3A4FHP0</accession>
<feature type="transmembrane region" description="Helical" evidence="15">
    <location>
        <begin position="209"/>
        <end position="233"/>
    </location>
</feature>
<dbReference type="FunFam" id="3.30.565.10:FF:000013">
    <property type="entry name" value="Two-component sensor histidine kinase"/>
    <property type="match status" value="1"/>
</dbReference>
<evidence type="ECO:0000256" key="4">
    <source>
        <dbReference type="ARBA" id="ARBA00022475"/>
    </source>
</evidence>
<evidence type="ECO:0000256" key="2">
    <source>
        <dbReference type="ARBA" id="ARBA00004651"/>
    </source>
</evidence>
<comment type="subcellular location">
    <subcellularLocation>
        <location evidence="2">Cell membrane</location>
        <topology evidence="2">Multi-pass membrane protein</topology>
    </subcellularLocation>
</comment>
<dbReference type="GO" id="GO:0000155">
    <property type="term" value="F:phosphorelay sensor kinase activity"/>
    <property type="evidence" value="ECO:0007669"/>
    <property type="project" value="InterPro"/>
</dbReference>
<evidence type="ECO:0000259" key="17">
    <source>
        <dbReference type="PROSITE" id="PS50885"/>
    </source>
</evidence>
<dbReference type="PROSITE" id="PS50885">
    <property type="entry name" value="HAMP"/>
    <property type="match status" value="1"/>
</dbReference>
<dbReference type="SMART" id="SM00387">
    <property type="entry name" value="HATPase_c"/>
    <property type="match status" value="1"/>
</dbReference>
<evidence type="ECO:0000259" key="16">
    <source>
        <dbReference type="PROSITE" id="PS50109"/>
    </source>
</evidence>
<dbReference type="Pfam" id="PF00512">
    <property type="entry name" value="HisKA"/>
    <property type="match status" value="1"/>
</dbReference>
<keyword evidence="5" id="KW-0597">Phosphoprotein</keyword>
<dbReference type="PANTHER" id="PTHR45528:SF1">
    <property type="entry name" value="SENSOR HISTIDINE KINASE CPXA"/>
    <property type="match status" value="1"/>
</dbReference>
<evidence type="ECO:0000256" key="9">
    <source>
        <dbReference type="ARBA" id="ARBA00022777"/>
    </source>
</evidence>
<feature type="domain" description="Histidine kinase" evidence="16">
    <location>
        <begin position="301"/>
        <end position="520"/>
    </location>
</feature>
<dbReference type="InterPro" id="IPR003594">
    <property type="entry name" value="HATPase_dom"/>
</dbReference>
<gene>
    <name evidence="18" type="ORF">D3250_06750</name>
</gene>
<evidence type="ECO:0000256" key="14">
    <source>
        <dbReference type="ARBA" id="ARBA00035305"/>
    </source>
</evidence>
<evidence type="ECO:0000256" key="8">
    <source>
        <dbReference type="ARBA" id="ARBA00022741"/>
    </source>
</evidence>
<dbReference type="Gene3D" id="1.10.287.130">
    <property type="match status" value="1"/>
</dbReference>
<keyword evidence="10" id="KW-0067">ATP-binding</keyword>
<dbReference type="PANTHER" id="PTHR45528">
    <property type="entry name" value="SENSOR HISTIDINE KINASE CPXA"/>
    <property type="match status" value="1"/>
</dbReference>
<dbReference type="Gene3D" id="6.10.340.10">
    <property type="match status" value="1"/>
</dbReference>
<dbReference type="InterPro" id="IPR003660">
    <property type="entry name" value="HAMP_dom"/>
</dbReference>
<reference evidence="18 19" key="1">
    <citation type="submission" date="2018-09" db="EMBL/GenBank/DDBJ databases">
        <title>Nesterenkonia natronophila sp. nov., an alkaliphilic actinobacteriume isolated from a soda lake, and emended description of the genus Nesterenkonia.</title>
        <authorList>
            <person name="Menes R.J."/>
            <person name="Iriarte A."/>
        </authorList>
    </citation>
    <scope>NUCLEOTIDE SEQUENCE [LARGE SCALE GENOMIC DNA]</scope>
    <source>
        <strain evidence="18 19">M8</strain>
    </source>
</reference>
<evidence type="ECO:0000256" key="1">
    <source>
        <dbReference type="ARBA" id="ARBA00000085"/>
    </source>
</evidence>
<evidence type="ECO:0000313" key="19">
    <source>
        <dbReference type="Proteomes" id="UP000266615"/>
    </source>
</evidence>
<name>A0A3A4FHP0_9MICC</name>
<evidence type="ECO:0000256" key="13">
    <source>
        <dbReference type="ARBA" id="ARBA00023136"/>
    </source>
</evidence>
<dbReference type="InterPro" id="IPR047669">
    <property type="entry name" value="MtrAB_MtrB"/>
</dbReference>
<keyword evidence="8" id="KW-0547">Nucleotide-binding</keyword>
<evidence type="ECO:0000313" key="18">
    <source>
        <dbReference type="EMBL" id="RJN31815.1"/>
    </source>
</evidence>
<sequence>MEDPDPTASADAAPRTTLRRRVARLSKFWARSLMARAMVLTGVITLVGSALIAYFLVQQVTTGLYQERLGQVEAEATAGLAEARRAFGAIETSESATLEERVPEIFEGLGGSSALIRESLLIPLEEAENLPVMPRSTDISQDVISTELREAVLVSGPDRQHWQPVGIETDDGGEAPGVAFGISIQLPTGPPYGLFFVYDFSSVQENVNFVFRVFLIAAAAILVMNLMIAAWVARSVVRPVSQAAEVSERIADGQLDQRLAVVGEDEIARLGVSFNRMASTLQEQITQLAHLSQMQQRFVSDVSHELRTPLTTVSMASSMLYESREQFDPVSQRSTELLHHQVERFQALLADLLEMSRFDAGAAELALSEVDLWALAEDVMTAAVPLADRAGAELNMVVPGNVDSYIAEVDRRRINRILRNLVNNAIEHSEGQPVDLIISANESAVAIAVRDYGVGMTPDQVAHVFDRFWRADPARARTTGGSGLGLSIATEDIRLHQGSLDAWGQSGQGSCFRLVLPRIQGEPYASSPLALPPVYSVEQRNRISADTDLIAVEQAHDRVNEQALYKEGGA</sequence>
<dbReference type="Gene3D" id="3.30.565.10">
    <property type="entry name" value="Histidine kinase-like ATPase, C-terminal domain"/>
    <property type="match status" value="1"/>
</dbReference>
<keyword evidence="12" id="KW-0902">Two-component regulatory system</keyword>
<keyword evidence="6" id="KW-0808">Transferase</keyword>
<dbReference type="Proteomes" id="UP000266615">
    <property type="component" value="Unassembled WGS sequence"/>
</dbReference>
<evidence type="ECO:0000256" key="15">
    <source>
        <dbReference type="SAM" id="Phobius"/>
    </source>
</evidence>
<dbReference type="CDD" id="cd06225">
    <property type="entry name" value="HAMP"/>
    <property type="match status" value="1"/>
</dbReference>
<protein>
    <recommendedName>
        <fullName evidence="14">Sensor histidine kinase MtrB</fullName>
        <ecNumber evidence="3">2.7.13.3</ecNumber>
    </recommendedName>
</protein>
<dbReference type="InterPro" id="IPR004358">
    <property type="entry name" value="Sig_transdc_His_kin-like_C"/>
</dbReference>
<feature type="transmembrane region" description="Helical" evidence="15">
    <location>
        <begin position="33"/>
        <end position="57"/>
    </location>
</feature>
<keyword evidence="7 15" id="KW-0812">Transmembrane</keyword>
<dbReference type="SMART" id="SM00304">
    <property type="entry name" value="HAMP"/>
    <property type="match status" value="1"/>
</dbReference>
<dbReference type="InterPro" id="IPR036097">
    <property type="entry name" value="HisK_dim/P_sf"/>
</dbReference>
<evidence type="ECO:0000256" key="10">
    <source>
        <dbReference type="ARBA" id="ARBA00022840"/>
    </source>
</evidence>
<dbReference type="SUPFAM" id="SSF47384">
    <property type="entry name" value="Homodimeric domain of signal transducing histidine kinase"/>
    <property type="match status" value="1"/>
</dbReference>
<keyword evidence="9" id="KW-0418">Kinase</keyword>
<dbReference type="Pfam" id="PF02518">
    <property type="entry name" value="HATPase_c"/>
    <property type="match status" value="1"/>
</dbReference>
<proteinExistence type="predicted"/>
<organism evidence="18 19">
    <name type="scientific">Nesterenkonia natronophila</name>
    <dbReference type="NCBI Taxonomy" id="2174932"/>
    <lineage>
        <taxon>Bacteria</taxon>
        <taxon>Bacillati</taxon>
        <taxon>Actinomycetota</taxon>
        <taxon>Actinomycetes</taxon>
        <taxon>Micrococcales</taxon>
        <taxon>Micrococcaceae</taxon>
        <taxon>Nesterenkonia</taxon>
    </lineage>
</organism>
<dbReference type="GO" id="GO:0005524">
    <property type="term" value="F:ATP binding"/>
    <property type="evidence" value="ECO:0007669"/>
    <property type="project" value="UniProtKB-KW"/>
</dbReference>
<dbReference type="InterPro" id="IPR036890">
    <property type="entry name" value="HATPase_C_sf"/>
</dbReference>
<evidence type="ECO:0000256" key="11">
    <source>
        <dbReference type="ARBA" id="ARBA00022989"/>
    </source>
</evidence>
<dbReference type="SUPFAM" id="SSF158472">
    <property type="entry name" value="HAMP domain-like"/>
    <property type="match status" value="1"/>
</dbReference>
<dbReference type="EC" id="2.7.13.3" evidence="3"/>
<keyword evidence="19" id="KW-1185">Reference proteome</keyword>